<gene>
    <name evidence="1" type="ORF">PCANC_23368</name>
    <name evidence="2" type="ORF">PCASD_13693</name>
</gene>
<comment type="caution">
    <text evidence="1">The sequence shown here is derived from an EMBL/GenBank/DDBJ whole genome shotgun (WGS) entry which is preliminary data.</text>
</comment>
<evidence type="ECO:0000313" key="4">
    <source>
        <dbReference type="Proteomes" id="UP000235392"/>
    </source>
</evidence>
<dbReference type="EMBL" id="PGCI01000181">
    <property type="protein sequence ID" value="PLW35277.1"/>
    <property type="molecule type" value="Genomic_DNA"/>
</dbReference>
<protein>
    <submittedName>
        <fullName evidence="1">Uncharacterized protein</fullName>
    </submittedName>
</protein>
<keyword evidence="3" id="KW-1185">Reference proteome</keyword>
<accession>A0A2N5SFY3</accession>
<proteinExistence type="predicted"/>
<dbReference type="AlphaFoldDB" id="A0A2N5SFY3"/>
<organism evidence="1 3">
    <name type="scientific">Puccinia coronata f. sp. avenae</name>
    <dbReference type="NCBI Taxonomy" id="200324"/>
    <lineage>
        <taxon>Eukaryota</taxon>
        <taxon>Fungi</taxon>
        <taxon>Dikarya</taxon>
        <taxon>Basidiomycota</taxon>
        <taxon>Pucciniomycotina</taxon>
        <taxon>Pucciniomycetes</taxon>
        <taxon>Pucciniales</taxon>
        <taxon>Pucciniaceae</taxon>
        <taxon>Puccinia</taxon>
    </lineage>
</organism>
<evidence type="ECO:0000313" key="3">
    <source>
        <dbReference type="Proteomes" id="UP000235388"/>
    </source>
</evidence>
<dbReference type="Proteomes" id="UP000235388">
    <property type="component" value="Unassembled WGS sequence"/>
</dbReference>
<sequence length="178" mass="19460">MLFTASSSYRAHSIGCLGTKQIKVEQISLAGPDHIMKAAVPTSTIHTDLASPVDTARERHEATQLKEGRNAFMQNHPSSPYGINQVVTAGSSERVEHIVKEKSAKNLGKVNKLLEGFLSIREEIAHSQDSLLSGLADLNPLKELLVVQQILSAQVANKIRELDGDEAVIEIHKTPYMN</sequence>
<dbReference type="Proteomes" id="UP000235392">
    <property type="component" value="Unassembled WGS sequence"/>
</dbReference>
<dbReference type="EMBL" id="PGCJ01000992">
    <property type="protein sequence ID" value="PLW12141.1"/>
    <property type="molecule type" value="Genomic_DNA"/>
</dbReference>
<evidence type="ECO:0000313" key="2">
    <source>
        <dbReference type="EMBL" id="PLW35277.1"/>
    </source>
</evidence>
<evidence type="ECO:0000313" key="1">
    <source>
        <dbReference type="EMBL" id="PLW12141.1"/>
    </source>
</evidence>
<name>A0A2N5SFY3_9BASI</name>
<reference evidence="3 4" key="1">
    <citation type="submission" date="2017-11" db="EMBL/GenBank/DDBJ databases">
        <title>De novo assembly and phasing of dikaryotic genomes from two isolates of Puccinia coronata f. sp. avenae, the causal agent of oat crown rust.</title>
        <authorList>
            <person name="Miller M.E."/>
            <person name="Zhang Y."/>
            <person name="Omidvar V."/>
            <person name="Sperschneider J."/>
            <person name="Schwessinger B."/>
            <person name="Raley C."/>
            <person name="Palmer J.M."/>
            <person name="Garnica D."/>
            <person name="Upadhyaya N."/>
            <person name="Rathjen J."/>
            <person name="Taylor J.M."/>
            <person name="Park R.F."/>
            <person name="Dodds P.N."/>
            <person name="Hirsch C.D."/>
            <person name="Kianian S.F."/>
            <person name="Figueroa M."/>
        </authorList>
    </citation>
    <scope>NUCLEOTIDE SEQUENCE [LARGE SCALE GENOMIC DNA]</scope>
    <source>
        <strain evidence="1">12NC29</strain>
        <strain evidence="2">12SD80</strain>
    </source>
</reference>